<evidence type="ECO:0000256" key="5">
    <source>
        <dbReference type="ARBA" id="ARBA00022737"/>
    </source>
</evidence>
<dbReference type="FunFam" id="2.130.10.10:FF:000505">
    <property type="entry name" value="Blast:Protein LST8 homolog"/>
    <property type="match status" value="1"/>
</dbReference>
<dbReference type="AlphaFoldDB" id="A0A1Y1X4B7"/>
<dbReference type="SUPFAM" id="SSF50978">
    <property type="entry name" value="WD40 repeat-like"/>
    <property type="match status" value="1"/>
</dbReference>
<feature type="repeat" description="WD" evidence="7">
    <location>
        <begin position="256"/>
        <end position="297"/>
    </location>
</feature>
<dbReference type="CDD" id="cd00200">
    <property type="entry name" value="WD40"/>
    <property type="match status" value="1"/>
</dbReference>
<dbReference type="Gene3D" id="2.130.10.10">
    <property type="entry name" value="YVTN repeat-like/Quinoprotein amine dehydrogenase"/>
    <property type="match status" value="1"/>
</dbReference>
<dbReference type="PANTHER" id="PTHR19842">
    <property type="entry name" value="G BETA-LIKE PROTEIN GBL"/>
    <property type="match status" value="1"/>
</dbReference>
<comment type="similarity">
    <text evidence="2">Belongs to the WD repeat LST8 family.</text>
</comment>
<keyword evidence="3" id="KW-0963">Cytoplasm</keyword>
<dbReference type="STRING" id="1754192.A0A1Y1X4B7"/>
<feature type="repeat" description="WD" evidence="7">
    <location>
        <begin position="210"/>
        <end position="242"/>
    </location>
</feature>
<dbReference type="Pfam" id="PF00400">
    <property type="entry name" value="WD40"/>
    <property type="match status" value="5"/>
</dbReference>
<keyword evidence="4 7" id="KW-0853">WD repeat</keyword>
<reference evidence="8 9" key="2">
    <citation type="submission" date="2016-08" db="EMBL/GenBank/DDBJ databases">
        <title>Pervasive Adenine N6-methylation of Active Genes in Fungi.</title>
        <authorList>
            <consortium name="DOE Joint Genome Institute"/>
            <person name="Mondo S.J."/>
            <person name="Dannebaum R.O."/>
            <person name="Kuo R.C."/>
            <person name="Labutti K."/>
            <person name="Haridas S."/>
            <person name="Kuo A."/>
            <person name="Salamov A."/>
            <person name="Ahrendt S.R."/>
            <person name="Lipzen A."/>
            <person name="Sullivan W."/>
            <person name="Andreopoulos W.B."/>
            <person name="Clum A."/>
            <person name="Lindquist E."/>
            <person name="Daum C."/>
            <person name="Ramamoorthy G.K."/>
            <person name="Gryganskyi A."/>
            <person name="Culley D."/>
            <person name="Magnuson J.K."/>
            <person name="James T.Y."/>
            <person name="O'Malley M.A."/>
            <person name="Stajich J.E."/>
            <person name="Spatafora J.W."/>
            <person name="Visel A."/>
            <person name="Grigoriev I.V."/>
        </authorList>
    </citation>
    <scope>NUCLEOTIDE SEQUENCE [LARGE SCALE GENOMIC DNA]</scope>
    <source>
        <strain evidence="8 9">S4</strain>
    </source>
</reference>
<dbReference type="PRINTS" id="PR00320">
    <property type="entry name" value="GPROTEINBRPT"/>
</dbReference>
<evidence type="ECO:0000256" key="4">
    <source>
        <dbReference type="ARBA" id="ARBA00022574"/>
    </source>
</evidence>
<dbReference type="GO" id="GO:0051897">
    <property type="term" value="P:positive regulation of phosphatidylinositol 3-kinase/protein kinase B signal transduction"/>
    <property type="evidence" value="ECO:0007669"/>
    <property type="project" value="UniProtKB-ARBA"/>
</dbReference>
<evidence type="ECO:0000313" key="8">
    <source>
        <dbReference type="EMBL" id="ORX80649.1"/>
    </source>
</evidence>
<dbReference type="PROSITE" id="PS50294">
    <property type="entry name" value="WD_REPEATS_REGION"/>
    <property type="match status" value="3"/>
</dbReference>
<dbReference type="InterPro" id="IPR020472">
    <property type="entry name" value="WD40_PAC1"/>
</dbReference>
<dbReference type="GO" id="GO:0000329">
    <property type="term" value="C:fungal-type vacuole membrane"/>
    <property type="evidence" value="ECO:0007669"/>
    <property type="project" value="EnsemblFungi"/>
</dbReference>
<evidence type="ECO:0000313" key="9">
    <source>
        <dbReference type="Proteomes" id="UP000193944"/>
    </source>
</evidence>
<dbReference type="GO" id="GO:0032535">
    <property type="term" value="P:regulation of cellular component size"/>
    <property type="evidence" value="ECO:0007669"/>
    <property type="project" value="UniProtKB-ARBA"/>
</dbReference>
<dbReference type="InterPro" id="IPR036322">
    <property type="entry name" value="WD40_repeat_dom_sf"/>
</dbReference>
<sequence length="315" mass="34847">MEQQSASTEVVLATAGYDHTIRFWEALSGICLRTVQHPDSQVNRLAISPDKRYLAAAGNPHVRLYEVQTNNPNPVASFDGHTGNVTAIAYQSAGRWIVTGSEDGTIKIWDVRAPGVQRDYELKVPVNDVIIHPNQGELVSCDQSGSIKVWDLSENLCTHELLPEEDVPARSVSMAADGSMLICSNNKGNFYVWKMKEKGDLTELEAVQKVNAHSKYITKCVLSPDTKSLATCSADNTVKIWENLNNDGQFSLTKKLIGHQRWVWDCSFSADSAYLITGSSDHTARLWDLNTSETIRTYNGHQKAVVCVALHDVSL</sequence>
<dbReference type="GO" id="GO:0043539">
    <property type="term" value="F:protein serine/threonine kinase activator activity"/>
    <property type="evidence" value="ECO:0007669"/>
    <property type="project" value="EnsemblFungi"/>
</dbReference>
<gene>
    <name evidence="8" type="ORF">BCR32DRAFT_220803</name>
</gene>
<dbReference type="EMBL" id="MCFG01000139">
    <property type="protein sequence ID" value="ORX80649.1"/>
    <property type="molecule type" value="Genomic_DNA"/>
</dbReference>
<dbReference type="OrthoDB" id="400at2759"/>
<proteinExistence type="inferred from homology"/>
<keyword evidence="5" id="KW-0677">Repeat</keyword>
<dbReference type="GO" id="GO:0031931">
    <property type="term" value="C:TORC1 complex"/>
    <property type="evidence" value="ECO:0007669"/>
    <property type="project" value="EnsemblFungi"/>
</dbReference>
<evidence type="ECO:0000256" key="6">
    <source>
        <dbReference type="ARBA" id="ARBA00074814"/>
    </source>
</evidence>
<dbReference type="GO" id="GO:0038203">
    <property type="term" value="P:TORC2 signaling"/>
    <property type="evidence" value="ECO:0007669"/>
    <property type="project" value="UniProtKB-ARBA"/>
</dbReference>
<dbReference type="Proteomes" id="UP000193944">
    <property type="component" value="Unassembled WGS sequence"/>
</dbReference>
<dbReference type="GO" id="GO:0032956">
    <property type="term" value="P:regulation of actin cytoskeleton organization"/>
    <property type="evidence" value="ECO:0007669"/>
    <property type="project" value="TreeGrafter"/>
</dbReference>
<accession>A0A1Y1X4B7</accession>
<dbReference type="InterPro" id="IPR001680">
    <property type="entry name" value="WD40_rpt"/>
</dbReference>
<dbReference type="GO" id="GO:0000139">
    <property type="term" value="C:Golgi membrane"/>
    <property type="evidence" value="ECO:0007669"/>
    <property type="project" value="EnsemblFungi"/>
</dbReference>
<dbReference type="PROSITE" id="PS00678">
    <property type="entry name" value="WD_REPEATS_1"/>
    <property type="match status" value="2"/>
</dbReference>
<dbReference type="GO" id="GO:0001558">
    <property type="term" value="P:regulation of cell growth"/>
    <property type="evidence" value="ECO:0007669"/>
    <property type="project" value="EnsemblFungi"/>
</dbReference>
<evidence type="ECO:0000256" key="1">
    <source>
        <dbReference type="ARBA" id="ARBA00004496"/>
    </source>
</evidence>
<organism evidence="8 9">
    <name type="scientific">Anaeromyces robustus</name>
    <dbReference type="NCBI Taxonomy" id="1754192"/>
    <lineage>
        <taxon>Eukaryota</taxon>
        <taxon>Fungi</taxon>
        <taxon>Fungi incertae sedis</taxon>
        <taxon>Chytridiomycota</taxon>
        <taxon>Chytridiomycota incertae sedis</taxon>
        <taxon>Neocallimastigomycetes</taxon>
        <taxon>Neocallimastigales</taxon>
        <taxon>Neocallimastigaceae</taxon>
        <taxon>Anaeromyces</taxon>
    </lineage>
</organism>
<dbReference type="GO" id="GO:0031505">
    <property type="term" value="P:fungal-type cell wall organization"/>
    <property type="evidence" value="ECO:0007669"/>
    <property type="project" value="EnsemblFungi"/>
</dbReference>
<protein>
    <recommendedName>
        <fullName evidence="6">Protein LST8 homolog</fullName>
    </recommendedName>
</protein>
<dbReference type="GO" id="GO:0030950">
    <property type="term" value="P:establishment or maintenance of actin cytoskeleton polarity"/>
    <property type="evidence" value="ECO:0007669"/>
    <property type="project" value="EnsemblFungi"/>
</dbReference>
<dbReference type="PROSITE" id="PS50082">
    <property type="entry name" value="WD_REPEATS_2"/>
    <property type="match status" value="4"/>
</dbReference>
<feature type="repeat" description="WD" evidence="7">
    <location>
        <begin position="126"/>
        <end position="160"/>
    </location>
</feature>
<dbReference type="InterPro" id="IPR037588">
    <property type="entry name" value="MLST8"/>
</dbReference>
<evidence type="ECO:0000256" key="7">
    <source>
        <dbReference type="PROSITE-ProRule" id="PRU00221"/>
    </source>
</evidence>
<dbReference type="GO" id="GO:0031932">
    <property type="term" value="C:TORC2 complex"/>
    <property type="evidence" value="ECO:0007669"/>
    <property type="project" value="EnsemblFungi"/>
</dbReference>
<keyword evidence="9" id="KW-1185">Reference proteome</keyword>
<evidence type="ECO:0000256" key="2">
    <source>
        <dbReference type="ARBA" id="ARBA00009890"/>
    </source>
</evidence>
<dbReference type="GO" id="GO:0038202">
    <property type="term" value="P:TORC1 signaling"/>
    <property type="evidence" value="ECO:0007669"/>
    <property type="project" value="EnsemblFungi"/>
</dbReference>
<reference evidence="8 9" key="1">
    <citation type="submission" date="2016-08" db="EMBL/GenBank/DDBJ databases">
        <title>A Parts List for Fungal Cellulosomes Revealed by Comparative Genomics.</title>
        <authorList>
            <consortium name="DOE Joint Genome Institute"/>
            <person name="Haitjema C.H."/>
            <person name="Gilmore S.P."/>
            <person name="Henske J.K."/>
            <person name="Solomon K.V."/>
            <person name="De Groot R."/>
            <person name="Kuo A."/>
            <person name="Mondo S.J."/>
            <person name="Salamov A.A."/>
            <person name="Labutti K."/>
            <person name="Zhao Z."/>
            <person name="Chiniquy J."/>
            <person name="Barry K."/>
            <person name="Brewer H.M."/>
            <person name="Purvine S.O."/>
            <person name="Wright A.T."/>
            <person name="Boxma B."/>
            <person name="Van Alen T."/>
            <person name="Hackstein J.H."/>
            <person name="Baker S.E."/>
            <person name="Grigoriev I.V."/>
            <person name="O'Malley M.A."/>
        </authorList>
    </citation>
    <scope>NUCLEOTIDE SEQUENCE [LARGE SCALE GENOMIC DNA]</scope>
    <source>
        <strain evidence="8 9">S4</strain>
    </source>
</reference>
<dbReference type="InterPro" id="IPR015943">
    <property type="entry name" value="WD40/YVTN_repeat-like_dom_sf"/>
</dbReference>
<comment type="caution">
    <text evidence="8">The sequence shown here is derived from an EMBL/GenBank/DDBJ whole genome shotgun (WGS) entry which is preliminary data.</text>
</comment>
<dbReference type="InterPro" id="IPR019775">
    <property type="entry name" value="WD40_repeat_CS"/>
</dbReference>
<feature type="repeat" description="WD" evidence="7">
    <location>
        <begin position="78"/>
        <end position="112"/>
    </location>
</feature>
<dbReference type="GO" id="GO:0010008">
    <property type="term" value="C:endosome membrane"/>
    <property type="evidence" value="ECO:0007669"/>
    <property type="project" value="EnsemblFungi"/>
</dbReference>
<dbReference type="PANTHER" id="PTHR19842:SF0">
    <property type="entry name" value="TARGET OF RAPAMYCIN COMPLEX SUBUNIT LST8"/>
    <property type="match status" value="1"/>
</dbReference>
<dbReference type="GO" id="GO:0034399">
    <property type="term" value="C:nuclear periphery"/>
    <property type="evidence" value="ECO:0007669"/>
    <property type="project" value="EnsemblFungi"/>
</dbReference>
<comment type="subcellular location">
    <subcellularLocation>
        <location evidence="1">Cytoplasm</location>
    </subcellularLocation>
</comment>
<name>A0A1Y1X4B7_9FUNG</name>
<evidence type="ECO:0000256" key="3">
    <source>
        <dbReference type="ARBA" id="ARBA00022490"/>
    </source>
</evidence>
<dbReference type="GO" id="GO:0031930">
    <property type="term" value="P:mitochondria-nucleus signaling pathway"/>
    <property type="evidence" value="ECO:0007669"/>
    <property type="project" value="EnsemblFungi"/>
</dbReference>
<dbReference type="SMART" id="SM00320">
    <property type="entry name" value="WD40"/>
    <property type="match status" value="6"/>
</dbReference>